<dbReference type="GeneID" id="96006260"/>
<feature type="transmembrane region" description="Helical" evidence="2">
    <location>
        <begin position="192"/>
        <end position="215"/>
    </location>
</feature>
<dbReference type="GO" id="GO:0031505">
    <property type="term" value="P:fungal-type cell wall organization"/>
    <property type="evidence" value="ECO:0007669"/>
    <property type="project" value="TreeGrafter"/>
</dbReference>
<evidence type="ECO:0000256" key="2">
    <source>
        <dbReference type="SAM" id="Phobius"/>
    </source>
</evidence>
<dbReference type="Gene3D" id="1.20.140.150">
    <property type="match status" value="1"/>
</dbReference>
<feature type="compositionally biased region" description="Basic residues" evidence="1">
    <location>
        <begin position="222"/>
        <end position="238"/>
    </location>
</feature>
<feature type="region of interest" description="Disordered" evidence="1">
    <location>
        <begin position="215"/>
        <end position="257"/>
    </location>
</feature>
<feature type="transmembrane region" description="Helical" evidence="2">
    <location>
        <begin position="153"/>
        <end position="172"/>
    </location>
</feature>
<keyword evidence="2" id="KW-0472">Membrane</keyword>
<keyword evidence="2" id="KW-1133">Transmembrane helix</keyword>
<dbReference type="GO" id="GO:0045121">
    <property type="term" value="C:membrane raft"/>
    <property type="evidence" value="ECO:0007669"/>
    <property type="project" value="TreeGrafter"/>
</dbReference>
<dbReference type="Pfam" id="PF06687">
    <property type="entry name" value="SUR7"/>
    <property type="match status" value="1"/>
</dbReference>
<feature type="compositionally biased region" description="Basic and acidic residues" evidence="1">
    <location>
        <begin position="247"/>
        <end position="257"/>
    </location>
</feature>
<name>A0AB34KPL5_9PEZI</name>
<dbReference type="InterPro" id="IPR009571">
    <property type="entry name" value="SUR7/Rim9-like_fungi"/>
</dbReference>
<protein>
    <recommendedName>
        <fullName evidence="5">SUR7-domain-containing protein</fullName>
    </recommendedName>
</protein>
<keyword evidence="4" id="KW-1185">Reference proteome</keyword>
<sequence>MALARPILGLCAIIILAGGILLQFFVILSGATNSVPVGDVYFLQTTTGGISGGRSDYGNPTRWTFLALCGAENGRNANCRGTQAALPFDPPNNFGTENNVPQQFIGTDKFYYLSRFMFAFYIIAVFFAVVAFFTSVLALCFRLGAYLTGLNTALALFFQALAASLMTAWTVIGRNAFRSAGQDARLGRYAYGFTWAAFACFFIATILFCIGGSVGKNESSRSTKKSYFGRKKSTRSTRSRGSFIDTESQRRVKDEYE</sequence>
<comment type="caution">
    <text evidence="3">The sequence shown here is derived from an EMBL/GenBank/DDBJ whole genome shotgun (WGS) entry which is preliminary data.</text>
</comment>
<reference evidence="3 4" key="1">
    <citation type="journal article" date="2020" name="Microbiol. Resour. Announc.">
        <title>Draft Genome Sequence of a Cladosporium Species Isolated from the Mesophotic Ascidian Didemnum maculosum.</title>
        <authorList>
            <person name="Gioti A."/>
            <person name="Siaperas R."/>
            <person name="Nikolaivits E."/>
            <person name="Le Goff G."/>
            <person name="Ouazzani J."/>
            <person name="Kotoulas G."/>
            <person name="Topakas E."/>
        </authorList>
    </citation>
    <scope>NUCLEOTIDE SEQUENCE [LARGE SCALE GENOMIC DNA]</scope>
    <source>
        <strain evidence="3 4">TM138-S3</strain>
    </source>
</reference>
<dbReference type="PANTHER" id="PTHR36414">
    <property type="entry name" value="PROTEIN SUR7"/>
    <property type="match status" value="1"/>
</dbReference>
<dbReference type="GO" id="GO:0030866">
    <property type="term" value="P:cortical actin cytoskeleton organization"/>
    <property type="evidence" value="ECO:0007669"/>
    <property type="project" value="TreeGrafter"/>
</dbReference>
<evidence type="ECO:0000313" key="4">
    <source>
        <dbReference type="Proteomes" id="UP000803884"/>
    </source>
</evidence>
<evidence type="ECO:0008006" key="5">
    <source>
        <dbReference type="Google" id="ProtNLM"/>
    </source>
</evidence>
<feature type="transmembrane region" description="Helical" evidence="2">
    <location>
        <begin position="118"/>
        <end position="141"/>
    </location>
</feature>
<dbReference type="AlphaFoldDB" id="A0AB34KPL5"/>
<accession>A0AB34KPL5</accession>
<dbReference type="RefSeq" id="XP_069229246.1">
    <property type="nucleotide sequence ID" value="XM_069373422.1"/>
</dbReference>
<feature type="transmembrane region" description="Helical" evidence="2">
    <location>
        <begin position="7"/>
        <end position="28"/>
    </location>
</feature>
<evidence type="ECO:0000256" key="1">
    <source>
        <dbReference type="SAM" id="MobiDB-lite"/>
    </source>
</evidence>
<proteinExistence type="predicted"/>
<dbReference type="GO" id="GO:0032185">
    <property type="term" value="P:septin cytoskeleton organization"/>
    <property type="evidence" value="ECO:0007669"/>
    <property type="project" value="TreeGrafter"/>
</dbReference>
<dbReference type="Proteomes" id="UP000803884">
    <property type="component" value="Unassembled WGS sequence"/>
</dbReference>
<dbReference type="GO" id="GO:0005886">
    <property type="term" value="C:plasma membrane"/>
    <property type="evidence" value="ECO:0007669"/>
    <property type="project" value="InterPro"/>
</dbReference>
<keyword evidence="2" id="KW-0812">Transmembrane</keyword>
<dbReference type="PANTHER" id="PTHR36414:SF1">
    <property type="entry name" value="PROTEIN SUR7"/>
    <property type="match status" value="1"/>
</dbReference>
<gene>
    <name evidence="3" type="ORF">WHR41_04816</name>
</gene>
<dbReference type="GO" id="GO:0006897">
    <property type="term" value="P:endocytosis"/>
    <property type="evidence" value="ECO:0007669"/>
    <property type="project" value="TreeGrafter"/>
</dbReference>
<dbReference type="GO" id="GO:0005938">
    <property type="term" value="C:cell cortex"/>
    <property type="evidence" value="ECO:0007669"/>
    <property type="project" value="TreeGrafter"/>
</dbReference>
<evidence type="ECO:0000313" key="3">
    <source>
        <dbReference type="EMBL" id="KAL1586141.1"/>
    </source>
</evidence>
<organism evidence="3 4">
    <name type="scientific">Cladosporium halotolerans</name>
    <dbReference type="NCBI Taxonomy" id="1052096"/>
    <lineage>
        <taxon>Eukaryota</taxon>
        <taxon>Fungi</taxon>
        <taxon>Dikarya</taxon>
        <taxon>Ascomycota</taxon>
        <taxon>Pezizomycotina</taxon>
        <taxon>Dothideomycetes</taxon>
        <taxon>Dothideomycetidae</taxon>
        <taxon>Cladosporiales</taxon>
        <taxon>Cladosporiaceae</taxon>
        <taxon>Cladosporium</taxon>
    </lineage>
</organism>
<dbReference type="EMBL" id="JAAQHG020000016">
    <property type="protein sequence ID" value="KAL1586141.1"/>
    <property type="molecule type" value="Genomic_DNA"/>
</dbReference>